<proteinExistence type="predicted"/>
<reference evidence="1 2" key="1">
    <citation type="journal article" date="2012" name="Eukaryot. Cell">
        <title>Genome sequence of the fungus Glarea lozoyensis: the first genome sequence of a species from the Helotiaceae family.</title>
        <authorList>
            <person name="Youssar L."/>
            <person name="Gruening B.A."/>
            <person name="Erxleben A."/>
            <person name="Guenther S."/>
            <person name="Huettel W."/>
        </authorList>
    </citation>
    <scope>NUCLEOTIDE SEQUENCE [LARGE SCALE GENOMIC DNA]</scope>
    <source>
        <strain evidence="2">ATCC 74030 / MF5533</strain>
    </source>
</reference>
<name>H0EHY3_GLAL7</name>
<dbReference type="EMBL" id="AGUE01000044">
    <property type="protein sequence ID" value="EHL01776.1"/>
    <property type="molecule type" value="Genomic_DNA"/>
</dbReference>
<dbReference type="InParanoid" id="H0EHY3"/>
<comment type="caution">
    <text evidence="1">The sequence shown here is derived from an EMBL/GenBank/DDBJ whole genome shotgun (WGS) entry which is preliminary data.</text>
</comment>
<evidence type="ECO:0000313" key="1">
    <source>
        <dbReference type="EMBL" id="EHL01776.1"/>
    </source>
</evidence>
<organism evidence="1 2">
    <name type="scientific">Glarea lozoyensis (strain ATCC 74030 / MF5533)</name>
    <dbReference type="NCBI Taxonomy" id="1104152"/>
    <lineage>
        <taxon>Eukaryota</taxon>
        <taxon>Fungi</taxon>
        <taxon>Dikarya</taxon>
        <taxon>Ascomycota</taxon>
        <taxon>Pezizomycotina</taxon>
        <taxon>Leotiomycetes</taxon>
        <taxon>Helotiales</taxon>
        <taxon>Helotiaceae</taxon>
        <taxon>Glarea</taxon>
    </lineage>
</organism>
<gene>
    <name evidence="1" type="ORF">M7I_2126</name>
</gene>
<dbReference type="Proteomes" id="UP000005446">
    <property type="component" value="Unassembled WGS sequence"/>
</dbReference>
<protein>
    <submittedName>
        <fullName evidence="1">Uncharacterized protein</fullName>
    </submittedName>
</protein>
<sequence>MDDRDHFSINRCEFLRHSEEPPSSPPKGVSIDIHSARIPEFLSWMFLVDDPWYSTELVDVQDERLSEITKGEKKRRRLCGRSLGSKKSAILDELLGRFVYTGSQELQVREGLVKTRYEVLGRKEHDLLTTEETKTDSNQTVKD</sequence>
<dbReference type="AlphaFoldDB" id="H0EHY3"/>
<dbReference type="HOGENOM" id="CLU_1806366_0_0_1"/>
<keyword evidence="2" id="KW-1185">Reference proteome</keyword>
<evidence type="ECO:0000313" key="2">
    <source>
        <dbReference type="Proteomes" id="UP000005446"/>
    </source>
</evidence>
<accession>H0EHY3</accession>